<reference evidence="2" key="2">
    <citation type="submission" date="2017-11" db="EMBL/GenBank/DDBJ databases">
        <title>Coralsnake Venomics: Analyses of Venom Gland Transcriptomes and Proteomes of Six Brazilian Taxa.</title>
        <authorList>
            <person name="Aird S.D."/>
            <person name="Jorge da Silva N."/>
            <person name="Qiu L."/>
            <person name="Villar-Briones A."/>
            <person name="Aparecida-Saddi V."/>
            <person name="Campos-Telles M.P."/>
            <person name="Grau M."/>
            <person name="Mikheyev A.S."/>
        </authorList>
    </citation>
    <scope>NUCLEOTIDE SEQUENCE</scope>
    <source>
        <tissue evidence="2">Venom_gland</tissue>
    </source>
</reference>
<reference evidence="2" key="1">
    <citation type="submission" date="2017-07" db="EMBL/GenBank/DDBJ databases">
        <authorList>
            <person name="Mikheyev A."/>
            <person name="Grau M."/>
        </authorList>
    </citation>
    <scope>NUCLEOTIDE SEQUENCE</scope>
    <source>
        <tissue evidence="2">Venom_gland</tissue>
    </source>
</reference>
<feature type="compositionally biased region" description="Polar residues" evidence="1">
    <location>
        <begin position="44"/>
        <end position="63"/>
    </location>
</feature>
<organism evidence="2">
    <name type="scientific">Micrurus paraensis</name>
    <dbReference type="NCBI Taxonomy" id="1970185"/>
    <lineage>
        <taxon>Eukaryota</taxon>
        <taxon>Metazoa</taxon>
        <taxon>Chordata</taxon>
        <taxon>Craniata</taxon>
        <taxon>Vertebrata</taxon>
        <taxon>Euteleostomi</taxon>
        <taxon>Lepidosauria</taxon>
        <taxon>Squamata</taxon>
        <taxon>Bifurcata</taxon>
        <taxon>Unidentata</taxon>
        <taxon>Episquamata</taxon>
        <taxon>Toxicofera</taxon>
        <taxon>Serpentes</taxon>
        <taxon>Colubroidea</taxon>
        <taxon>Elapidae</taxon>
        <taxon>Elapinae</taxon>
        <taxon>Micrurus</taxon>
    </lineage>
</organism>
<feature type="compositionally biased region" description="Low complexity" evidence="1">
    <location>
        <begin position="72"/>
        <end position="85"/>
    </location>
</feature>
<dbReference type="EMBL" id="IACL01034516">
    <property type="protein sequence ID" value="LAB03931.1"/>
    <property type="molecule type" value="Transcribed_RNA"/>
</dbReference>
<dbReference type="AlphaFoldDB" id="A0A2D4K5C5"/>
<sequence length="132" mass="14834">MGGKISKKVSHGYLCNVNIKLGRNYNDPLPIIFDAKPIRPMTPPTTKTESTPMQPETKTLTNPESKKKVKRSASGSSESSVDSVSNYTRSKTKTQWETIAPLKQVIMPGRIPRDNLKMFLCFSTYLLQPLIY</sequence>
<feature type="region of interest" description="Disordered" evidence="1">
    <location>
        <begin position="36"/>
        <end position="91"/>
    </location>
</feature>
<protein>
    <submittedName>
        <fullName evidence="2">Uncharacterized protein</fullName>
    </submittedName>
</protein>
<proteinExistence type="predicted"/>
<accession>A0A2D4K5C5</accession>
<evidence type="ECO:0000256" key="1">
    <source>
        <dbReference type="SAM" id="MobiDB-lite"/>
    </source>
</evidence>
<evidence type="ECO:0000313" key="2">
    <source>
        <dbReference type="EMBL" id="LAB03931.1"/>
    </source>
</evidence>
<name>A0A2D4K5C5_9SAUR</name>